<dbReference type="EnsemblProtists" id="HpaT811915">
    <property type="protein sequence ID" value="HpaP811915"/>
    <property type="gene ID" value="HpaG811915"/>
</dbReference>
<dbReference type="EMBL" id="JH598057">
    <property type="status" value="NOT_ANNOTATED_CDS"/>
    <property type="molecule type" value="Genomic_DNA"/>
</dbReference>
<reference evidence="3" key="1">
    <citation type="journal article" date="2010" name="Science">
        <title>Signatures of adaptation to obligate biotrophy in the Hyaloperonospora arabidopsidis genome.</title>
        <authorList>
            <person name="Baxter L."/>
            <person name="Tripathy S."/>
            <person name="Ishaque N."/>
            <person name="Boot N."/>
            <person name="Cabral A."/>
            <person name="Kemen E."/>
            <person name="Thines M."/>
            <person name="Ah-Fong A."/>
            <person name="Anderson R."/>
            <person name="Badejoko W."/>
            <person name="Bittner-Eddy P."/>
            <person name="Boore J.L."/>
            <person name="Chibucos M.C."/>
            <person name="Coates M."/>
            <person name="Dehal P."/>
            <person name="Delehaunty K."/>
            <person name="Dong S."/>
            <person name="Downton P."/>
            <person name="Dumas B."/>
            <person name="Fabro G."/>
            <person name="Fronick C."/>
            <person name="Fuerstenberg S.I."/>
            <person name="Fulton L."/>
            <person name="Gaulin E."/>
            <person name="Govers F."/>
            <person name="Hughes L."/>
            <person name="Humphray S."/>
            <person name="Jiang R.H."/>
            <person name="Judelson H."/>
            <person name="Kamoun S."/>
            <person name="Kyung K."/>
            <person name="Meijer H."/>
            <person name="Minx P."/>
            <person name="Morris P."/>
            <person name="Nelson J."/>
            <person name="Phuntumart V."/>
            <person name="Qutob D."/>
            <person name="Rehmany A."/>
            <person name="Rougon-Cardoso A."/>
            <person name="Ryden P."/>
            <person name="Torto-Alalibo T."/>
            <person name="Studholme D."/>
            <person name="Wang Y."/>
            <person name="Win J."/>
            <person name="Wood J."/>
            <person name="Clifton S.W."/>
            <person name="Rogers J."/>
            <person name="Van den Ackerveken G."/>
            <person name="Jones J.D."/>
            <person name="McDowell J.M."/>
            <person name="Beynon J."/>
            <person name="Tyler B.M."/>
        </authorList>
    </citation>
    <scope>NUCLEOTIDE SEQUENCE [LARGE SCALE GENOMIC DNA]</scope>
    <source>
        <strain evidence="3">Emoy2</strain>
    </source>
</reference>
<dbReference type="VEuPathDB" id="FungiDB:HpaG811915"/>
<dbReference type="InParanoid" id="M4BZ92"/>
<evidence type="ECO:0000256" key="1">
    <source>
        <dbReference type="SAM" id="MobiDB-lite"/>
    </source>
</evidence>
<name>M4BZ92_HYAAE</name>
<feature type="region of interest" description="Disordered" evidence="1">
    <location>
        <begin position="1"/>
        <end position="32"/>
    </location>
</feature>
<organism evidence="2 3">
    <name type="scientific">Hyaloperonospora arabidopsidis (strain Emoy2)</name>
    <name type="common">Downy mildew agent</name>
    <name type="synonym">Peronospora arabidopsidis</name>
    <dbReference type="NCBI Taxonomy" id="559515"/>
    <lineage>
        <taxon>Eukaryota</taxon>
        <taxon>Sar</taxon>
        <taxon>Stramenopiles</taxon>
        <taxon>Oomycota</taxon>
        <taxon>Peronosporomycetes</taxon>
        <taxon>Peronosporales</taxon>
        <taxon>Peronosporaceae</taxon>
        <taxon>Hyaloperonospora</taxon>
    </lineage>
</organism>
<keyword evidence="3" id="KW-1185">Reference proteome</keyword>
<protein>
    <submittedName>
        <fullName evidence="2">Uncharacterized protein</fullName>
    </submittedName>
</protein>
<accession>M4BZ92</accession>
<evidence type="ECO:0000313" key="3">
    <source>
        <dbReference type="Proteomes" id="UP000011713"/>
    </source>
</evidence>
<reference evidence="2" key="2">
    <citation type="submission" date="2015-06" db="UniProtKB">
        <authorList>
            <consortium name="EnsemblProtists"/>
        </authorList>
    </citation>
    <scope>IDENTIFICATION</scope>
    <source>
        <strain evidence="2">Emoy2</strain>
    </source>
</reference>
<dbReference type="HOGENOM" id="CLU_2693046_0_0_1"/>
<dbReference type="Proteomes" id="UP000011713">
    <property type="component" value="Unassembled WGS sequence"/>
</dbReference>
<proteinExistence type="predicted"/>
<evidence type="ECO:0000313" key="2">
    <source>
        <dbReference type="EnsemblProtists" id="HpaP811915"/>
    </source>
</evidence>
<sequence length="74" mass="7908">MYGDSTTSGPVIGPPGPPHLTDPQATRLRRTSPPYPCLPRSLDAVCPSKFFILQVAAVIVLDTLPCATKSCLRD</sequence>
<dbReference type="AlphaFoldDB" id="M4BZ92"/>